<sequence>MDGFAMHITKLSRPSFCFPAFRPCVVNPLALSIALRILSRSATLRPRSSSRRLNSAARASASAFFLEPSLRALS</sequence>
<evidence type="ECO:0000313" key="1">
    <source>
        <dbReference type="EMBL" id="KUI68938.1"/>
    </source>
</evidence>
<keyword evidence="2" id="KW-1185">Reference proteome</keyword>
<protein>
    <submittedName>
        <fullName evidence="1">Uncharacterized protein</fullName>
    </submittedName>
</protein>
<name>A0A194VYJ6_CYTMA</name>
<organism evidence="1 2">
    <name type="scientific">Cytospora mali</name>
    <name type="common">Apple Valsa canker fungus</name>
    <name type="synonym">Valsa mali</name>
    <dbReference type="NCBI Taxonomy" id="578113"/>
    <lineage>
        <taxon>Eukaryota</taxon>
        <taxon>Fungi</taxon>
        <taxon>Dikarya</taxon>
        <taxon>Ascomycota</taxon>
        <taxon>Pezizomycotina</taxon>
        <taxon>Sordariomycetes</taxon>
        <taxon>Sordariomycetidae</taxon>
        <taxon>Diaporthales</taxon>
        <taxon>Cytosporaceae</taxon>
        <taxon>Cytospora</taxon>
    </lineage>
</organism>
<reference evidence="1" key="1">
    <citation type="submission" date="2014-12" db="EMBL/GenBank/DDBJ databases">
        <title>Genome Sequence of Valsa Canker Pathogens Uncovers a Specific Adaption of Colonization on Woody Bark.</title>
        <authorList>
            <person name="Yin Z."/>
            <person name="Liu H."/>
            <person name="Gao X."/>
            <person name="Li Z."/>
            <person name="Song N."/>
            <person name="Ke X."/>
            <person name="Dai Q."/>
            <person name="Wu Y."/>
            <person name="Sun Y."/>
            <person name="Xu J.-R."/>
            <person name="Kang Z.K."/>
            <person name="Wang L."/>
            <person name="Huang L."/>
        </authorList>
    </citation>
    <scope>NUCLEOTIDE SEQUENCE [LARGE SCALE GENOMIC DNA]</scope>
    <source>
        <strain evidence="1">03-8</strain>
    </source>
</reference>
<evidence type="ECO:0000313" key="2">
    <source>
        <dbReference type="Proteomes" id="UP000078559"/>
    </source>
</evidence>
<dbReference type="EMBL" id="CM003101">
    <property type="protein sequence ID" value="KUI68938.1"/>
    <property type="molecule type" value="Genomic_DNA"/>
</dbReference>
<proteinExistence type="predicted"/>
<dbReference type="AlphaFoldDB" id="A0A194VYJ6"/>
<dbReference type="Proteomes" id="UP000078559">
    <property type="component" value="Chromosome 4"/>
</dbReference>
<accession>A0A194VYJ6</accession>
<gene>
    <name evidence="1" type="ORF">VM1G_11568</name>
</gene>